<comment type="caution">
    <text evidence="2">The sequence shown here is derived from an EMBL/GenBank/DDBJ whole genome shotgun (WGS) entry which is preliminary data.</text>
</comment>
<evidence type="ECO:0000313" key="2">
    <source>
        <dbReference type="EMBL" id="KAG0653331.1"/>
    </source>
</evidence>
<reference evidence="2 3" key="1">
    <citation type="submission" date="2020-11" db="EMBL/GenBank/DDBJ databases">
        <title>Kefir isolates.</title>
        <authorList>
            <person name="Marcisauskas S."/>
            <person name="Kim Y."/>
            <person name="Blasche S."/>
        </authorList>
    </citation>
    <scope>NUCLEOTIDE SEQUENCE [LARGE SCALE GENOMIC DNA]</scope>
    <source>
        <strain evidence="2 3">KR</strain>
    </source>
</reference>
<feature type="compositionally biased region" description="Polar residues" evidence="1">
    <location>
        <begin position="1"/>
        <end position="28"/>
    </location>
</feature>
<feature type="region of interest" description="Disordered" evidence="1">
    <location>
        <begin position="1"/>
        <end position="99"/>
    </location>
</feature>
<keyword evidence="3" id="KW-1185">Reference proteome</keyword>
<proteinExistence type="predicted"/>
<dbReference type="AlphaFoldDB" id="A0A9P6VTE1"/>
<organism evidence="2 3">
    <name type="scientific">Rhodotorula mucilaginosa</name>
    <name type="common">Yeast</name>
    <name type="synonym">Rhodotorula rubra</name>
    <dbReference type="NCBI Taxonomy" id="5537"/>
    <lineage>
        <taxon>Eukaryota</taxon>
        <taxon>Fungi</taxon>
        <taxon>Dikarya</taxon>
        <taxon>Basidiomycota</taxon>
        <taxon>Pucciniomycotina</taxon>
        <taxon>Microbotryomycetes</taxon>
        <taxon>Sporidiobolales</taxon>
        <taxon>Sporidiobolaceae</taxon>
        <taxon>Rhodotorula</taxon>
    </lineage>
</organism>
<dbReference type="Proteomes" id="UP000777482">
    <property type="component" value="Unassembled WGS sequence"/>
</dbReference>
<name>A0A9P6VTE1_RHOMI</name>
<protein>
    <submittedName>
        <fullName evidence="2">Uncharacterized protein</fullName>
    </submittedName>
</protein>
<sequence length="389" mass="43179">MHLQAASQLRSHQEQVPSSNGNWPSRTDSGLWLEGYRDETLQSKSGSEAAVLIHRSGESSRPKQPKQRKRKRKPSPQSPHSTPGHQLKRSVPNAPALSLPPSAAHHPLLPVRFFFQEMFSLAVSAGLRSSSRLQVPPSEPPALHDPNMFRSGNPPPPEVGPAQTAPQLYYHQPPWAFSPVAQPALAATPYHVFSDQDPYRSGQTQPDDFDPLLSPATDQHVFDPRLVNPSYFNNMPLLHQDHVPVHAPWQQALQNPPNVFAPGAQHSSTTSPLHQYPRAQHGQVTIGTQHLFPGGEIQLPQAFFAVPNPAAAGDSLHPSLQSAVHPYWTPSDDPSNQSAYYLPEEEQQQQHQLSGPYFHALGHHPRIARRIAHKVYGIDPNLWSQRARL</sequence>
<dbReference type="OrthoDB" id="10499622at2759"/>
<accession>A0A9P6VTE1</accession>
<dbReference type="EMBL" id="PUHQ01000228">
    <property type="protein sequence ID" value="KAG0653331.1"/>
    <property type="molecule type" value="Genomic_DNA"/>
</dbReference>
<evidence type="ECO:0000256" key="1">
    <source>
        <dbReference type="SAM" id="MobiDB-lite"/>
    </source>
</evidence>
<feature type="compositionally biased region" description="Basic residues" evidence="1">
    <location>
        <begin position="63"/>
        <end position="74"/>
    </location>
</feature>
<evidence type="ECO:0000313" key="3">
    <source>
        <dbReference type="Proteomes" id="UP000777482"/>
    </source>
</evidence>
<gene>
    <name evidence="2" type="ORF">C6P46_002980</name>
</gene>